<keyword evidence="7 13" id="KW-0406">Ion transport</keyword>
<dbReference type="HAMAP" id="MF_01398">
    <property type="entry name" value="ATP_synth_b_bprime"/>
    <property type="match status" value="1"/>
</dbReference>
<evidence type="ECO:0000256" key="2">
    <source>
        <dbReference type="ARBA" id="ARBA00022448"/>
    </source>
</evidence>
<evidence type="ECO:0000256" key="10">
    <source>
        <dbReference type="ARBA" id="ARBA00025198"/>
    </source>
</evidence>
<evidence type="ECO:0000256" key="13">
    <source>
        <dbReference type="HAMAP-Rule" id="MF_01398"/>
    </source>
</evidence>
<evidence type="ECO:0000256" key="12">
    <source>
        <dbReference type="ARBA" id="ARBA00037847"/>
    </source>
</evidence>
<dbReference type="OrthoDB" id="466272at2"/>
<accession>A0A0B1ZHW5</accession>
<comment type="similarity">
    <text evidence="1 13 14">Belongs to the ATPase B chain family.</text>
</comment>
<keyword evidence="8 13" id="KW-0472">Membrane</keyword>
<evidence type="ECO:0000313" key="16">
    <source>
        <dbReference type="EMBL" id="KHK90667.1"/>
    </source>
</evidence>
<dbReference type="Pfam" id="PF00213">
    <property type="entry name" value="OSCP"/>
    <property type="match status" value="1"/>
</dbReference>
<organism evidence="16 17">
    <name type="scientific">Novosphingobium malaysiense</name>
    <dbReference type="NCBI Taxonomy" id="1348853"/>
    <lineage>
        <taxon>Bacteria</taxon>
        <taxon>Pseudomonadati</taxon>
        <taxon>Pseudomonadota</taxon>
        <taxon>Alphaproteobacteria</taxon>
        <taxon>Sphingomonadales</taxon>
        <taxon>Sphingomonadaceae</taxon>
        <taxon>Novosphingobium</taxon>
    </lineage>
</organism>
<evidence type="ECO:0000256" key="8">
    <source>
        <dbReference type="ARBA" id="ARBA00023136"/>
    </source>
</evidence>
<protein>
    <recommendedName>
        <fullName evidence="13">ATP synthase subunit b</fullName>
    </recommendedName>
    <alternativeName>
        <fullName evidence="13">ATP synthase F(0) sector subunit b</fullName>
    </alternativeName>
    <alternativeName>
        <fullName evidence="13">ATPase subunit I</fullName>
    </alternativeName>
    <alternativeName>
        <fullName evidence="13">F-type ATPase subunit b</fullName>
        <shortName evidence="13">F-ATPase subunit b</shortName>
    </alternativeName>
</protein>
<comment type="function">
    <text evidence="10 13">F(1)F(0) ATP synthase produces ATP from ADP in the presence of a proton or sodium gradient. F-type ATPases consist of two structural domains, F(1) containing the extramembraneous catalytic core and F(0) containing the membrane proton channel, linked together by a central stalk and a peripheral stalk. During catalysis, ATP synthesis in the catalytic domain of F(1) is coupled via a rotary mechanism of the central stalk subunits to proton translocation.</text>
</comment>
<dbReference type="GO" id="GO:0005886">
    <property type="term" value="C:plasma membrane"/>
    <property type="evidence" value="ECO:0007669"/>
    <property type="project" value="UniProtKB-SubCell"/>
</dbReference>
<evidence type="ECO:0000256" key="4">
    <source>
        <dbReference type="ARBA" id="ARBA00022692"/>
    </source>
</evidence>
<dbReference type="AlphaFoldDB" id="A0A0B1ZHW5"/>
<dbReference type="GO" id="GO:0046933">
    <property type="term" value="F:proton-transporting ATP synthase activity, rotational mechanism"/>
    <property type="evidence" value="ECO:0007669"/>
    <property type="project" value="UniProtKB-UniRule"/>
</dbReference>
<dbReference type="STRING" id="1348853.LK12_15180"/>
<keyword evidence="6 13" id="KW-1133">Transmembrane helix</keyword>
<dbReference type="InterPro" id="IPR000711">
    <property type="entry name" value="ATPase_OSCP/dsu"/>
</dbReference>
<keyword evidence="17" id="KW-1185">Reference proteome</keyword>
<dbReference type="InterPro" id="IPR002146">
    <property type="entry name" value="ATP_synth_b/b'su_bac/chlpt"/>
</dbReference>
<evidence type="ECO:0000256" key="14">
    <source>
        <dbReference type="RuleBase" id="RU003848"/>
    </source>
</evidence>
<dbReference type="CDD" id="cd06503">
    <property type="entry name" value="ATP-synt_Fo_b"/>
    <property type="match status" value="1"/>
</dbReference>
<gene>
    <name evidence="13" type="primary">atpF</name>
    <name evidence="16" type="ORF">LK12_15180</name>
</gene>
<keyword evidence="4 13" id="KW-0812">Transmembrane</keyword>
<keyword evidence="2 13" id="KW-0813">Transport</keyword>
<evidence type="ECO:0000256" key="15">
    <source>
        <dbReference type="SAM" id="Coils"/>
    </source>
</evidence>
<sequence length="246" mass="26739">MRIDWWTIGLQTINLVVLLWLLGRFFFRPMTKVVAERRTAANEMLDAARAAQEKAEAATKEAEAERQRVAASRQEALEAARKEAEAQRAKLIEAAHEEARRERAEAEAALDHARGQAEAQLARQANALAADMAARLLEGPAAKLPLASFLPELEHALAALPKATRAKLATEAAPATLVSARALDEAEQQDVREALGRALGHEATLTYDTDLTLIAGLQLSGGMAVLDVNLRADLDRVTARLDARDE</sequence>
<evidence type="ECO:0000256" key="1">
    <source>
        <dbReference type="ARBA" id="ARBA00005513"/>
    </source>
</evidence>
<dbReference type="GO" id="GO:0045259">
    <property type="term" value="C:proton-transporting ATP synthase complex"/>
    <property type="evidence" value="ECO:0007669"/>
    <property type="project" value="UniProtKB-KW"/>
</dbReference>
<reference evidence="16 17" key="1">
    <citation type="submission" date="2014-10" db="EMBL/GenBank/DDBJ databases">
        <title>Genome sequence of Novosphingobium malaysiense MUSC 273(T).</title>
        <authorList>
            <person name="Lee L.-H."/>
        </authorList>
    </citation>
    <scope>NUCLEOTIDE SEQUENCE [LARGE SCALE GENOMIC DNA]</scope>
    <source>
        <strain evidence="16 17">MUSC 273</strain>
    </source>
</reference>
<evidence type="ECO:0000256" key="6">
    <source>
        <dbReference type="ARBA" id="ARBA00022989"/>
    </source>
</evidence>
<dbReference type="PANTHER" id="PTHR33445">
    <property type="entry name" value="ATP SYNTHASE SUBUNIT B', CHLOROPLASTIC"/>
    <property type="match status" value="1"/>
</dbReference>
<comment type="subcellular location">
    <subcellularLocation>
        <location evidence="13">Cell membrane</location>
        <topology evidence="13">Single-pass membrane protein</topology>
    </subcellularLocation>
    <subcellularLocation>
        <location evidence="12">Endomembrane system</location>
        <topology evidence="12">Single-pass membrane protein</topology>
    </subcellularLocation>
</comment>
<feature type="coiled-coil region" evidence="15">
    <location>
        <begin position="41"/>
        <end position="123"/>
    </location>
</feature>
<evidence type="ECO:0000256" key="9">
    <source>
        <dbReference type="ARBA" id="ARBA00023310"/>
    </source>
</evidence>
<comment type="function">
    <text evidence="11">Component of the F(0) channel, it forms part of the peripheral stalk, linking F(1) to F(0). The b'-subunit is a diverged and duplicated form of b found in plants and photosynthetic bacteria.</text>
</comment>
<dbReference type="GO" id="GO:0046961">
    <property type="term" value="F:proton-transporting ATPase activity, rotational mechanism"/>
    <property type="evidence" value="ECO:0007669"/>
    <property type="project" value="TreeGrafter"/>
</dbReference>
<evidence type="ECO:0000256" key="7">
    <source>
        <dbReference type="ARBA" id="ARBA00023065"/>
    </source>
</evidence>
<dbReference type="EMBL" id="JTDI01000004">
    <property type="protein sequence ID" value="KHK90667.1"/>
    <property type="molecule type" value="Genomic_DNA"/>
</dbReference>
<proteinExistence type="inferred from homology"/>
<comment type="caution">
    <text evidence="16">The sequence shown here is derived from an EMBL/GenBank/DDBJ whole genome shotgun (WGS) entry which is preliminary data.</text>
</comment>
<keyword evidence="3 13" id="KW-0138">CF(0)</keyword>
<dbReference type="GO" id="GO:0012505">
    <property type="term" value="C:endomembrane system"/>
    <property type="evidence" value="ECO:0007669"/>
    <property type="project" value="UniProtKB-SubCell"/>
</dbReference>
<comment type="subunit">
    <text evidence="13">F-type ATPases have 2 components, F(1) - the catalytic core - and F(0) - the membrane proton channel. F(1) has five subunits: alpha(3), beta(3), gamma(1), delta(1), epsilon(1). F(0) has three main subunits: a(1), b(2) and c(10-14). The alpha and beta chains form an alternating ring which encloses part of the gamma chain. F(1) is attached to F(0) by a central stalk formed by the gamma and epsilon chains, while a peripheral stalk is formed by the delta and b chains.</text>
</comment>
<feature type="transmembrane region" description="Helical" evidence="13">
    <location>
        <begin position="6"/>
        <end position="27"/>
    </location>
</feature>
<keyword evidence="13" id="KW-1003">Cell membrane</keyword>
<dbReference type="Pfam" id="PF00430">
    <property type="entry name" value="ATP-synt_B"/>
    <property type="match status" value="1"/>
</dbReference>
<keyword evidence="5 13" id="KW-0375">Hydrogen ion transport</keyword>
<evidence type="ECO:0000256" key="5">
    <source>
        <dbReference type="ARBA" id="ARBA00022781"/>
    </source>
</evidence>
<evidence type="ECO:0000313" key="17">
    <source>
        <dbReference type="Proteomes" id="UP000031057"/>
    </source>
</evidence>
<dbReference type="PANTHER" id="PTHR33445:SF2">
    <property type="entry name" value="ATP SYNTHASE SUBUNIT B', CHLOROPLASTIC"/>
    <property type="match status" value="1"/>
</dbReference>
<evidence type="ECO:0000256" key="11">
    <source>
        <dbReference type="ARBA" id="ARBA00025614"/>
    </source>
</evidence>
<name>A0A0B1ZHW5_9SPHN</name>
<dbReference type="Proteomes" id="UP000031057">
    <property type="component" value="Unassembled WGS sequence"/>
</dbReference>
<keyword evidence="15" id="KW-0175">Coiled coil</keyword>
<evidence type="ECO:0000256" key="3">
    <source>
        <dbReference type="ARBA" id="ARBA00022547"/>
    </source>
</evidence>
<dbReference type="InterPro" id="IPR050059">
    <property type="entry name" value="ATP_synthase_B_chain"/>
</dbReference>
<keyword evidence="9 13" id="KW-0066">ATP synthesis</keyword>
<dbReference type="RefSeq" id="WP_039285825.1">
    <property type="nucleotide sequence ID" value="NZ_JTDI01000004.1"/>
</dbReference>